<evidence type="ECO:0000256" key="8">
    <source>
        <dbReference type="SAM" id="Phobius"/>
    </source>
</evidence>
<dbReference type="HOGENOM" id="CLU_596801_0_0_3"/>
<feature type="transmembrane region" description="Helical" evidence="8">
    <location>
        <begin position="329"/>
        <end position="347"/>
    </location>
</feature>
<keyword evidence="6 8" id="KW-0472">Membrane</keyword>
<keyword evidence="10" id="KW-1185">Reference proteome</keyword>
<keyword evidence="5 8" id="KW-1133">Transmembrane helix</keyword>
<feature type="transmembrane region" description="Helical" evidence="8">
    <location>
        <begin position="359"/>
        <end position="380"/>
    </location>
</feature>
<dbReference type="InterPro" id="IPR018584">
    <property type="entry name" value="GT87"/>
</dbReference>
<feature type="transmembrane region" description="Helical" evidence="8">
    <location>
        <begin position="29"/>
        <end position="47"/>
    </location>
</feature>
<keyword evidence="2" id="KW-1003">Cell membrane</keyword>
<comment type="subcellular location">
    <subcellularLocation>
        <location evidence="1">Cell membrane</location>
        <topology evidence="1">Multi-pass membrane protein</topology>
    </subcellularLocation>
</comment>
<evidence type="ECO:0008006" key="11">
    <source>
        <dbReference type="Google" id="ProtNLM"/>
    </source>
</evidence>
<evidence type="ECO:0000256" key="3">
    <source>
        <dbReference type="ARBA" id="ARBA00022679"/>
    </source>
</evidence>
<keyword evidence="4 8" id="KW-0812">Transmembrane</keyword>
<feature type="transmembrane region" description="Helical" evidence="8">
    <location>
        <begin position="151"/>
        <end position="169"/>
    </location>
</feature>
<feature type="transmembrane region" description="Helical" evidence="8">
    <location>
        <begin position="126"/>
        <end position="144"/>
    </location>
</feature>
<name>B7KGG8_GLOC7</name>
<accession>B7KGG8</accession>
<evidence type="ECO:0000256" key="6">
    <source>
        <dbReference type="ARBA" id="ARBA00023136"/>
    </source>
</evidence>
<dbReference type="GO" id="GO:0016758">
    <property type="term" value="F:hexosyltransferase activity"/>
    <property type="evidence" value="ECO:0007669"/>
    <property type="project" value="InterPro"/>
</dbReference>
<feature type="transmembrane region" description="Helical" evidence="8">
    <location>
        <begin position="175"/>
        <end position="193"/>
    </location>
</feature>
<gene>
    <name evidence="9" type="ordered locus">PCC7424_2217</name>
</gene>
<dbReference type="Pfam" id="PF09594">
    <property type="entry name" value="GT87"/>
    <property type="match status" value="1"/>
</dbReference>
<sequence length="458" mass="53213">MILLFYFCKIEAKENNFMEFPQNQTLTKFVKFLLITAGVITFFAFLIDLKNTLTYWGSDLRNRIVGARLLIEGMNPYFFQWHQGISEKLLDPQDSLKSITTRVSVTPTVLTIHSMIAGLSFLNQKLIWLLVQWGAFLSTVLIFYKTNSKFIKKILILIIGWFFANSFFWRYHVNAGQMYVIYVFLVSLALFVLHQNFKYHENLSGFILGLTMSLRPPFILFFIPFLIYRKWKLLFSVITGLLFGVLIPFVFMNFSIWKSYFFAVTGMTQVINPSSSMPSTNNAIPQTAINYPKIIEGMNFRLIPKHWGFPDSSLQNLLTMLNIDIPSKLLIISAVFMILLLSFLFFVKWIKIFSINRVFLAVMVLYLISEFLIPIPRYAYYDIQWILPLFIIVEESNTSNLLSNKLIMVLLVGLLLGLGSFNWMYGAFYLSIFLISFYVIVTSIIVIKEKGKYQIQGE</sequence>
<dbReference type="GO" id="GO:0005886">
    <property type="term" value="C:plasma membrane"/>
    <property type="evidence" value="ECO:0007669"/>
    <property type="project" value="UniProtKB-SubCell"/>
</dbReference>
<keyword evidence="3" id="KW-0808">Transferase</keyword>
<evidence type="ECO:0000256" key="4">
    <source>
        <dbReference type="ARBA" id="ARBA00022692"/>
    </source>
</evidence>
<feature type="transmembrane region" description="Helical" evidence="8">
    <location>
        <begin position="233"/>
        <end position="252"/>
    </location>
</feature>
<feature type="transmembrane region" description="Helical" evidence="8">
    <location>
        <begin position="427"/>
        <end position="447"/>
    </location>
</feature>
<comment type="similarity">
    <text evidence="7">Belongs to the glycosyltransferase 87 family.</text>
</comment>
<evidence type="ECO:0000313" key="10">
    <source>
        <dbReference type="Proteomes" id="UP000002384"/>
    </source>
</evidence>
<dbReference type="EMBL" id="CP001291">
    <property type="protein sequence ID" value="ACK70639.1"/>
    <property type="molecule type" value="Genomic_DNA"/>
</dbReference>
<evidence type="ECO:0000256" key="7">
    <source>
        <dbReference type="ARBA" id="ARBA00024033"/>
    </source>
</evidence>
<reference evidence="10" key="1">
    <citation type="journal article" date="2011" name="MBio">
        <title>Novel metabolic attributes of the genus Cyanothece, comprising a group of unicellular nitrogen-fixing Cyanobacteria.</title>
        <authorList>
            <person name="Bandyopadhyay A."/>
            <person name="Elvitigala T."/>
            <person name="Welsh E."/>
            <person name="Stockel J."/>
            <person name="Liberton M."/>
            <person name="Min H."/>
            <person name="Sherman L.A."/>
            <person name="Pakrasi H.B."/>
        </authorList>
    </citation>
    <scope>NUCLEOTIDE SEQUENCE [LARGE SCALE GENOMIC DNA]</scope>
    <source>
        <strain evidence="10">PCC 7424</strain>
    </source>
</reference>
<evidence type="ECO:0000313" key="9">
    <source>
        <dbReference type="EMBL" id="ACK70639.1"/>
    </source>
</evidence>
<organism evidence="9 10">
    <name type="scientific">Gloeothece citriformis (strain PCC 7424)</name>
    <name type="common">Cyanothece sp. (strain PCC 7424)</name>
    <dbReference type="NCBI Taxonomy" id="65393"/>
    <lineage>
        <taxon>Bacteria</taxon>
        <taxon>Bacillati</taxon>
        <taxon>Cyanobacteriota</taxon>
        <taxon>Cyanophyceae</taxon>
        <taxon>Oscillatoriophycideae</taxon>
        <taxon>Chroococcales</taxon>
        <taxon>Aphanothecaceae</taxon>
        <taxon>Gloeothece</taxon>
        <taxon>Gloeothece citriformis</taxon>
    </lineage>
</organism>
<dbReference type="AlphaFoldDB" id="B7KGG8"/>
<dbReference type="eggNOG" id="ENOG5034773">
    <property type="taxonomic scope" value="Bacteria"/>
</dbReference>
<feature type="transmembrane region" description="Helical" evidence="8">
    <location>
        <begin position="401"/>
        <end position="421"/>
    </location>
</feature>
<evidence type="ECO:0000256" key="1">
    <source>
        <dbReference type="ARBA" id="ARBA00004651"/>
    </source>
</evidence>
<dbReference type="Proteomes" id="UP000002384">
    <property type="component" value="Chromosome"/>
</dbReference>
<protein>
    <recommendedName>
        <fullName evidence="11">DUF2029 domain-containing protein</fullName>
    </recommendedName>
</protein>
<dbReference type="KEGG" id="cyc:PCC7424_2217"/>
<proteinExistence type="inferred from homology"/>
<evidence type="ECO:0000256" key="2">
    <source>
        <dbReference type="ARBA" id="ARBA00022475"/>
    </source>
</evidence>
<evidence type="ECO:0000256" key="5">
    <source>
        <dbReference type="ARBA" id="ARBA00022989"/>
    </source>
</evidence>
<feature type="transmembrane region" description="Helical" evidence="8">
    <location>
        <begin position="205"/>
        <end position="227"/>
    </location>
</feature>